<keyword evidence="8" id="KW-1185">Reference proteome</keyword>
<evidence type="ECO:0000313" key="7">
    <source>
        <dbReference type="EMBL" id="EOA89037.1"/>
    </source>
</evidence>
<gene>
    <name evidence="5" type="primary">USB1</name>
    <name evidence="7" type="ORF">SETTUDRAFT_106135</name>
</gene>
<feature type="active site" description="Proton donor/acceptor" evidence="5">
    <location>
        <position position="159"/>
    </location>
</feature>
<comment type="similarity">
    <text evidence="5">Belongs to the 2H phosphoesterase superfamily. USB1 family.</text>
</comment>
<comment type="subcellular location">
    <subcellularLocation>
        <location evidence="5">Nucleus</location>
    </subcellularLocation>
</comment>
<name>R0KM80_EXST2</name>
<proteinExistence type="inferred from homology"/>
<evidence type="ECO:0000256" key="5">
    <source>
        <dbReference type="HAMAP-Rule" id="MF_03040"/>
    </source>
</evidence>
<dbReference type="Proteomes" id="UP000016935">
    <property type="component" value="Unassembled WGS sequence"/>
</dbReference>
<dbReference type="eggNOG" id="KOG3102">
    <property type="taxonomic scope" value="Eukaryota"/>
</dbReference>
<reference evidence="7 8" key="1">
    <citation type="journal article" date="2012" name="PLoS Pathog.">
        <title>Diverse lifestyles and strategies of plant pathogenesis encoded in the genomes of eighteen Dothideomycetes fungi.</title>
        <authorList>
            <person name="Ohm R.A."/>
            <person name="Feau N."/>
            <person name="Henrissat B."/>
            <person name="Schoch C.L."/>
            <person name="Horwitz B.A."/>
            <person name="Barry K.W."/>
            <person name="Condon B.J."/>
            <person name="Copeland A.C."/>
            <person name="Dhillon B."/>
            <person name="Glaser F."/>
            <person name="Hesse C.N."/>
            <person name="Kosti I."/>
            <person name="LaButti K."/>
            <person name="Lindquist E.A."/>
            <person name="Lucas S."/>
            <person name="Salamov A.A."/>
            <person name="Bradshaw R.E."/>
            <person name="Ciuffetti L."/>
            <person name="Hamelin R.C."/>
            <person name="Kema G.H.J."/>
            <person name="Lawrence C."/>
            <person name="Scott J.A."/>
            <person name="Spatafora J.W."/>
            <person name="Turgeon B.G."/>
            <person name="de Wit P.J.G.M."/>
            <person name="Zhong S."/>
            <person name="Goodwin S.B."/>
            <person name="Grigoriev I.V."/>
        </authorList>
    </citation>
    <scope>NUCLEOTIDE SEQUENCE [LARGE SCALE GENOMIC DNA]</scope>
    <source>
        <strain evidence="8">28A</strain>
    </source>
</reference>
<dbReference type="HAMAP" id="MF_03040">
    <property type="entry name" value="USB1"/>
    <property type="match status" value="1"/>
</dbReference>
<dbReference type="InterPro" id="IPR027521">
    <property type="entry name" value="Usb1"/>
</dbReference>
<keyword evidence="1 5" id="KW-0540">Nuclease</keyword>
<evidence type="ECO:0000256" key="2">
    <source>
        <dbReference type="ARBA" id="ARBA00022801"/>
    </source>
</evidence>
<evidence type="ECO:0000313" key="8">
    <source>
        <dbReference type="Proteomes" id="UP000016935"/>
    </source>
</evidence>
<evidence type="ECO:0000256" key="6">
    <source>
        <dbReference type="SAM" id="MobiDB-lite"/>
    </source>
</evidence>
<dbReference type="PANTHER" id="PTHR13522">
    <property type="entry name" value="U6 SNRNA PHOSPHODIESTERASE 1"/>
    <property type="match status" value="1"/>
</dbReference>
<dbReference type="EC" id="3.1.4.-" evidence="5"/>
<evidence type="ECO:0000256" key="1">
    <source>
        <dbReference type="ARBA" id="ARBA00022722"/>
    </source>
</evidence>
<feature type="region of interest" description="Disordered" evidence="6">
    <location>
        <begin position="1"/>
        <end position="58"/>
    </location>
</feature>
<sequence>MPLVAYPDSASDDDSHHGAAAAAAAARDNDGLAKPALPKRKHSHAADDAAQARPLPLPLPPLPAAFHDLYAANARVSTSDNPDLHGGRRRAVPHVQGNWPSHVYLEWVPTQAESNALHSLIQHVRDLLEAGNARRVKKLPMPDIIPSLQSDLGALLPLHVSLSRTLQIKTHDRDAFLDALRASLRRCAVSAFTCEFQGLKWVPNFEHNRWFLVLSIKRPENDELNTLLRACNQAAQNTGHPGLYTGGAGDGPMDVDHKDGPKRRRVDGNEIGPKDCSQHFHVSIAWNLTEPEAEWTTLVQAIEASRYIKSPEASFDAVKVRIGNAVHSIALGPKRPGLGIRGRVLGLT</sequence>
<dbReference type="EMBL" id="KB908526">
    <property type="protein sequence ID" value="EOA89037.1"/>
    <property type="molecule type" value="Genomic_DNA"/>
</dbReference>
<dbReference type="Gene3D" id="3.90.1140.10">
    <property type="entry name" value="Cyclic phosphodiesterase"/>
    <property type="match status" value="1"/>
</dbReference>
<dbReference type="Pfam" id="PF09749">
    <property type="entry name" value="HVSL"/>
    <property type="match status" value="1"/>
</dbReference>
<protein>
    <recommendedName>
        <fullName evidence="5">U6 snRNA phosphodiesterase</fullName>
        <ecNumber evidence="5">3.1.4.-</ecNumber>
    </recommendedName>
</protein>
<dbReference type="OrthoDB" id="49151at2759"/>
<organism evidence="7 8">
    <name type="scientific">Exserohilum turcicum (strain 28A)</name>
    <name type="common">Northern leaf blight fungus</name>
    <name type="synonym">Setosphaeria turcica</name>
    <dbReference type="NCBI Taxonomy" id="671987"/>
    <lineage>
        <taxon>Eukaryota</taxon>
        <taxon>Fungi</taxon>
        <taxon>Dikarya</taxon>
        <taxon>Ascomycota</taxon>
        <taxon>Pezizomycotina</taxon>
        <taxon>Dothideomycetes</taxon>
        <taxon>Pleosporomycetidae</taxon>
        <taxon>Pleosporales</taxon>
        <taxon>Pleosporineae</taxon>
        <taxon>Pleosporaceae</taxon>
        <taxon>Exserohilum</taxon>
    </lineage>
</organism>
<dbReference type="GO" id="GO:0016829">
    <property type="term" value="F:lyase activity"/>
    <property type="evidence" value="ECO:0007669"/>
    <property type="project" value="UniProtKB-KW"/>
</dbReference>
<dbReference type="HOGENOM" id="CLU_050234_1_0_1"/>
<dbReference type="PANTHER" id="PTHR13522:SF3">
    <property type="entry name" value="U6 SNRNA PHOSPHODIESTERASE 1"/>
    <property type="match status" value="1"/>
</dbReference>
<comment type="function">
    <text evidence="5">Phosphodiesterase responsible for the U6 snRNA 3' end processing. Acts as an exoribonuclease (RNase) responsible for trimming the poly(U) tract of the last nucleotides in the pre-U6 snRNA molecule, leading to the formation of mature U6 snRNA.</text>
</comment>
<feature type="active site" description="Proton donor/acceptor" evidence="5">
    <location>
        <position position="281"/>
    </location>
</feature>
<dbReference type="GO" id="GO:1990838">
    <property type="term" value="F:poly(U)-specific exoribonuclease activity, producing 3' uridine cyclic phosphate ends"/>
    <property type="evidence" value="ECO:0007669"/>
    <property type="project" value="UniProtKB-UniRule"/>
</dbReference>
<dbReference type="GeneID" id="19395151"/>
<dbReference type="STRING" id="671987.R0KM80"/>
<accession>R0KM80</accession>
<reference evidence="7 8" key="2">
    <citation type="journal article" date="2013" name="PLoS Genet.">
        <title>Comparative genome structure, secondary metabolite, and effector coding capacity across Cochliobolus pathogens.</title>
        <authorList>
            <person name="Condon B.J."/>
            <person name="Leng Y."/>
            <person name="Wu D."/>
            <person name="Bushley K.E."/>
            <person name="Ohm R.A."/>
            <person name="Otillar R."/>
            <person name="Martin J."/>
            <person name="Schackwitz W."/>
            <person name="Grimwood J."/>
            <person name="MohdZainudin N."/>
            <person name="Xue C."/>
            <person name="Wang R."/>
            <person name="Manning V.A."/>
            <person name="Dhillon B."/>
            <person name="Tu Z.J."/>
            <person name="Steffenson B.J."/>
            <person name="Salamov A."/>
            <person name="Sun H."/>
            <person name="Lowry S."/>
            <person name="LaButti K."/>
            <person name="Han J."/>
            <person name="Copeland A."/>
            <person name="Lindquist E."/>
            <person name="Barry K."/>
            <person name="Schmutz J."/>
            <person name="Baker S.E."/>
            <person name="Ciuffetti L.M."/>
            <person name="Grigoriev I.V."/>
            <person name="Zhong S."/>
            <person name="Turgeon B.G."/>
        </authorList>
    </citation>
    <scope>NUCLEOTIDE SEQUENCE [LARGE SCALE GENOMIC DNA]</scope>
    <source>
        <strain evidence="8">28A</strain>
    </source>
</reference>
<evidence type="ECO:0000256" key="4">
    <source>
        <dbReference type="ARBA" id="ARBA00023242"/>
    </source>
</evidence>
<evidence type="ECO:0000256" key="3">
    <source>
        <dbReference type="ARBA" id="ARBA00023239"/>
    </source>
</evidence>
<dbReference type="GO" id="GO:0034477">
    <property type="term" value="P:U6 snRNA 3'-end processing"/>
    <property type="evidence" value="ECO:0007669"/>
    <property type="project" value="UniProtKB-UniRule"/>
</dbReference>
<keyword evidence="4 5" id="KW-0539">Nucleus</keyword>
<dbReference type="AlphaFoldDB" id="R0KM80"/>
<dbReference type="RefSeq" id="XP_008023645.1">
    <property type="nucleotide sequence ID" value="XM_008025454.1"/>
</dbReference>
<keyword evidence="3" id="KW-0456">Lyase</keyword>
<dbReference type="GO" id="GO:0005634">
    <property type="term" value="C:nucleus"/>
    <property type="evidence" value="ECO:0007669"/>
    <property type="project" value="UniProtKB-SubCell"/>
</dbReference>
<keyword evidence="2 5" id="KW-0378">Hydrolase</keyword>